<dbReference type="RefSeq" id="WP_339967776.1">
    <property type="nucleotide sequence ID" value="NZ_JBBHJY010000007.1"/>
</dbReference>
<keyword evidence="3" id="KW-1185">Reference proteome</keyword>
<accession>A0ABU8SAD1</accession>
<evidence type="ECO:0000313" key="3">
    <source>
        <dbReference type="Proteomes" id="UP001379235"/>
    </source>
</evidence>
<dbReference type="Proteomes" id="UP001379235">
    <property type="component" value="Unassembled WGS sequence"/>
</dbReference>
<organism evidence="2 3">
    <name type="scientific">Novosphingobium aquae</name>
    <dbReference type="NCBI Taxonomy" id="3133435"/>
    <lineage>
        <taxon>Bacteria</taxon>
        <taxon>Pseudomonadati</taxon>
        <taxon>Pseudomonadota</taxon>
        <taxon>Alphaproteobacteria</taxon>
        <taxon>Sphingomonadales</taxon>
        <taxon>Sphingomonadaceae</taxon>
        <taxon>Novosphingobium</taxon>
    </lineage>
</organism>
<proteinExistence type="predicted"/>
<sequence>MNYDQPVRSTANPSPLRRAGSIRRTSSLDVTWPNGSVDLRRFEGRSRDVIKGADGADSVRAEARLSADLDFDRKIIAISADPAPPQLQQLIGQKGGGHLRVFMRDLLPDLIAEAHPLYLLLDDISGTSLVSNWGWSQWGEDWLAKMQGVTGAVNMAEMLAERTNVCWGFQPGFSSHDPDTRLSHHIAADGKELRNPADPDGWHAFPVSEGVSFRRARRIDVWRETDAIRVEASFQDSAPRPDGGRAALHEYILHVALDPVTRVIASLDAEPRVLPFRECPGAIANAKALVGTPMDAIREAVLERLRGPAGCTHLNDALRSLADVPQLVAALDAKAVAAA</sequence>
<dbReference type="InterPro" id="IPR021312">
    <property type="entry name" value="DUF2889"/>
</dbReference>
<feature type="region of interest" description="Disordered" evidence="1">
    <location>
        <begin position="1"/>
        <end position="22"/>
    </location>
</feature>
<dbReference type="EMBL" id="JBBHJY010000007">
    <property type="protein sequence ID" value="MEJ6010924.1"/>
    <property type="molecule type" value="Genomic_DNA"/>
</dbReference>
<reference evidence="2 3" key="1">
    <citation type="submission" date="2024-03" db="EMBL/GenBank/DDBJ databases">
        <authorList>
            <person name="Jo J.-H."/>
        </authorList>
    </citation>
    <scope>NUCLEOTIDE SEQUENCE [LARGE SCALE GENOMIC DNA]</scope>
    <source>
        <strain evidence="2 3">AS3R-12</strain>
    </source>
</reference>
<dbReference type="Pfam" id="PF11136">
    <property type="entry name" value="DUF2889"/>
    <property type="match status" value="1"/>
</dbReference>
<protein>
    <submittedName>
        <fullName evidence="2">DUF2889 domain-containing protein</fullName>
    </submittedName>
</protein>
<name>A0ABU8SAD1_9SPHN</name>
<evidence type="ECO:0000256" key="1">
    <source>
        <dbReference type="SAM" id="MobiDB-lite"/>
    </source>
</evidence>
<gene>
    <name evidence="2" type="ORF">WG900_13460</name>
</gene>
<comment type="caution">
    <text evidence="2">The sequence shown here is derived from an EMBL/GenBank/DDBJ whole genome shotgun (WGS) entry which is preliminary data.</text>
</comment>
<evidence type="ECO:0000313" key="2">
    <source>
        <dbReference type="EMBL" id="MEJ6010924.1"/>
    </source>
</evidence>